<evidence type="ECO:0000313" key="1">
    <source>
        <dbReference type="EMBL" id="KZT75256.1"/>
    </source>
</evidence>
<organism evidence="1 2">
    <name type="scientific">Dorcoceras hygrometricum</name>
    <dbReference type="NCBI Taxonomy" id="472368"/>
    <lineage>
        <taxon>Eukaryota</taxon>
        <taxon>Viridiplantae</taxon>
        <taxon>Streptophyta</taxon>
        <taxon>Embryophyta</taxon>
        <taxon>Tracheophyta</taxon>
        <taxon>Spermatophyta</taxon>
        <taxon>Magnoliopsida</taxon>
        <taxon>eudicotyledons</taxon>
        <taxon>Gunneridae</taxon>
        <taxon>Pentapetalae</taxon>
        <taxon>asterids</taxon>
        <taxon>lamiids</taxon>
        <taxon>Lamiales</taxon>
        <taxon>Gesneriaceae</taxon>
        <taxon>Didymocarpoideae</taxon>
        <taxon>Trichosporeae</taxon>
        <taxon>Loxocarpinae</taxon>
        <taxon>Dorcoceras</taxon>
    </lineage>
</organism>
<dbReference type="EMBL" id="KV310372">
    <property type="protein sequence ID" value="KZT75256.1"/>
    <property type="molecule type" value="Genomic_DNA"/>
</dbReference>
<reference evidence="1 2" key="1">
    <citation type="journal article" date="2015" name="Proc. Natl. Acad. Sci. U.S.A.">
        <title>The resurrection genome of Boea hygrometrica: A blueprint for survival of dehydration.</title>
        <authorList>
            <person name="Xiao L."/>
            <person name="Yang G."/>
            <person name="Zhang L."/>
            <person name="Yang X."/>
            <person name="Zhao S."/>
            <person name="Ji Z."/>
            <person name="Zhou Q."/>
            <person name="Hu M."/>
            <person name="Wang Y."/>
            <person name="Chen M."/>
            <person name="Xu Y."/>
            <person name="Jin H."/>
            <person name="Xiao X."/>
            <person name="Hu G."/>
            <person name="Bao F."/>
            <person name="Hu Y."/>
            <person name="Wan P."/>
            <person name="Li L."/>
            <person name="Deng X."/>
            <person name="Kuang T."/>
            <person name="Xiang C."/>
            <person name="Zhu J.K."/>
            <person name="Oliver M.J."/>
            <person name="He Y."/>
        </authorList>
    </citation>
    <scope>NUCLEOTIDE SEQUENCE [LARGE SCALE GENOMIC DNA]</scope>
    <source>
        <strain evidence="2">cv. XS01</strain>
    </source>
</reference>
<name>A0A2Z6ZQG2_9LAMI</name>
<evidence type="ECO:0000313" key="2">
    <source>
        <dbReference type="Proteomes" id="UP000250235"/>
    </source>
</evidence>
<dbReference type="Proteomes" id="UP000250235">
    <property type="component" value="Unassembled WGS sequence"/>
</dbReference>
<proteinExistence type="predicted"/>
<gene>
    <name evidence="1" type="ORF">F511_47719</name>
</gene>
<accession>A0A2Z6ZQG2</accession>
<sequence>MVAGRLRHGRPRDAHWLRDGMGRSRAAVRSSWRAMILAARAIVALGSQRRTPMAGRSSRDVARCWPDAVER</sequence>
<keyword evidence="2" id="KW-1185">Reference proteome</keyword>
<dbReference type="AlphaFoldDB" id="A0A2Z6ZQG2"/>
<protein>
    <submittedName>
        <fullName evidence="1">Uncharacterized protein</fullName>
    </submittedName>
</protein>